<keyword evidence="1" id="KW-0812">Transmembrane</keyword>
<dbReference type="EMBL" id="CADCTA010000110">
    <property type="protein sequence ID" value="CAA9266995.1"/>
    <property type="molecule type" value="Genomic_DNA"/>
</dbReference>
<keyword evidence="1" id="KW-1133">Transmembrane helix</keyword>
<dbReference type="AlphaFoldDB" id="A0A6J4J346"/>
<reference evidence="2" key="1">
    <citation type="submission" date="2020-02" db="EMBL/GenBank/DDBJ databases">
        <authorList>
            <person name="Meier V. D."/>
        </authorList>
    </citation>
    <scope>NUCLEOTIDE SEQUENCE</scope>
    <source>
        <strain evidence="2">AVDCRST_MAG42</strain>
    </source>
</reference>
<feature type="transmembrane region" description="Helical" evidence="1">
    <location>
        <begin position="120"/>
        <end position="140"/>
    </location>
</feature>
<protein>
    <submittedName>
        <fullName evidence="2">Uncharacterized protein</fullName>
    </submittedName>
</protein>
<organism evidence="2">
    <name type="scientific">uncultured Chthoniobacterales bacterium</name>
    <dbReference type="NCBI Taxonomy" id="1836801"/>
    <lineage>
        <taxon>Bacteria</taxon>
        <taxon>Pseudomonadati</taxon>
        <taxon>Verrucomicrobiota</taxon>
        <taxon>Spartobacteria</taxon>
        <taxon>Chthoniobacterales</taxon>
        <taxon>environmental samples</taxon>
    </lineage>
</organism>
<feature type="transmembrane region" description="Helical" evidence="1">
    <location>
        <begin position="96"/>
        <end position="114"/>
    </location>
</feature>
<accession>A0A6J4J346</accession>
<gene>
    <name evidence="2" type="ORF">AVDCRST_MAG42-3041</name>
</gene>
<sequence length="361" mass="40351">MRINRAPHIPWLIFVLLATAAATLLYCAQFHPERVPASVRFFGEKPPERATIGGTPLGLVLGSVSLGIFLFAAMLGMRKRLPAPLRIGHVQRWLRAHIWLTLLTFPLILLHSGFRFGGPMTTLLMALYGVVMVSGIYGLYLQHKVPTLMKERLPAEIVYEQIPNIRAQLCAAAERLRKTYTRDRAETRSRDALAPAAATALATASLPDVSPHAVFKTPTAVEKPMGGATIRGTPVAPAAIPGTDVAEPQEEIGFDAPSEATLAEFIDRQLLPYLNARRGEKFRLGNGRYADDTFRHLKLRVAGPYRARVEEMQGWCDERRLLDLQTRMQHWLHGWLLIHAPLSFVLILLTGWHAFVTLFKY</sequence>
<name>A0A6J4J346_9BACT</name>
<feature type="transmembrane region" description="Helical" evidence="1">
    <location>
        <begin position="51"/>
        <end position="75"/>
    </location>
</feature>
<feature type="transmembrane region" description="Helical" evidence="1">
    <location>
        <begin position="335"/>
        <end position="355"/>
    </location>
</feature>
<evidence type="ECO:0000256" key="1">
    <source>
        <dbReference type="SAM" id="Phobius"/>
    </source>
</evidence>
<proteinExistence type="predicted"/>
<keyword evidence="1" id="KW-0472">Membrane</keyword>
<evidence type="ECO:0000313" key="2">
    <source>
        <dbReference type="EMBL" id="CAA9266995.1"/>
    </source>
</evidence>